<name>A0A0D5NDX1_9BACL</name>
<dbReference type="RefSeq" id="WP_045669034.1">
    <property type="nucleotide sequence ID" value="NZ_CP011058.1"/>
</dbReference>
<accession>A0A0D5NDX1</accession>
<evidence type="ECO:0000313" key="2">
    <source>
        <dbReference type="EMBL" id="AJY73599.1"/>
    </source>
</evidence>
<protein>
    <submittedName>
        <fullName evidence="2">Spore maturation protein</fullName>
    </submittedName>
</protein>
<dbReference type="AlphaFoldDB" id="A0A0D5NDX1"/>
<dbReference type="SUPFAM" id="SSF53756">
    <property type="entry name" value="UDP-Glycosyltransferase/glycogen phosphorylase"/>
    <property type="match status" value="1"/>
</dbReference>
<evidence type="ECO:0000259" key="1">
    <source>
        <dbReference type="Pfam" id="PF13524"/>
    </source>
</evidence>
<proteinExistence type="predicted"/>
<dbReference type="Pfam" id="PF13524">
    <property type="entry name" value="Glyco_trans_1_2"/>
    <property type="match status" value="1"/>
</dbReference>
<dbReference type="OrthoDB" id="110463at2"/>
<organism evidence="2 3">
    <name type="scientific">Paenibacillus beijingensis</name>
    <dbReference type="NCBI Taxonomy" id="1126833"/>
    <lineage>
        <taxon>Bacteria</taxon>
        <taxon>Bacillati</taxon>
        <taxon>Bacillota</taxon>
        <taxon>Bacilli</taxon>
        <taxon>Bacillales</taxon>
        <taxon>Paenibacillaceae</taxon>
        <taxon>Paenibacillus</taxon>
    </lineage>
</organism>
<dbReference type="EMBL" id="CP011058">
    <property type="protein sequence ID" value="AJY73599.1"/>
    <property type="molecule type" value="Genomic_DNA"/>
</dbReference>
<dbReference type="InterPro" id="IPR055259">
    <property type="entry name" value="YkvP/CgeB_Glyco_trans-like"/>
</dbReference>
<dbReference type="STRING" id="1126833.VN24_01850"/>
<keyword evidence="3" id="KW-1185">Reference proteome</keyword>
<gene>
    <name evidence="2" type="ORF">VN24_01850</name>
</gene>
<reference evidence="2 3" key="1">
    <citation type="journal article" date="2015" name="J. Biotechnol.">
        <title>Complete genome sequence of Paenibacillus beijingensis 7188(T) (=DSM 24997(T)), a novel rhizobacterium from jujube garden soil.</title>
        <authorList>
            <person name="Kwak Y."/>
            <person name="Shin J.H."/>
        </authorList>
    </citation>
    <scope>NUCLEOTIDE SEQUENCE [LARGE SCALE GENOMIC DNA]</scope>
    <source>
        <strain evidence="2 3">DSM 24997</strain>
    </source>
</reference>
<dbReference type="KEGG" id="pbj:VN24_01850"/>
<evidence type="ECO:0000313" key="3">
    <source>
        <dbReference type="Proteomes" id="UP000032633"/>
    </source>
</evidence>
<feature type="domain" description="Spore protein YkvP/CgeB glycosyl transferase-like" evidence="1">
    <location>
        <begin position="201"/>
        <end position="359"/>
    </location>
</feature>
<sequence>MRRQLKRTRMRRKVAGYKKGFQDGVRDGACTAAFAAIPQPALPPRPLRVLYVPQGFPAIDHGVSEALRMSVGELHIAESSRMLELAASIKPDLVLVLNGLHFFPPNHLQQIDAIRGLGTRTAIWFADDPYFTEQTVEIAPHYDTVLTHELAAVDLYRGIGCSNVHYLPLGADPSLFRPMAVEPQYRSDVCFIGQGFWNRIELFDAVASKLSKHRVVIAGGLWDRLKRHRLLKSNIKDGWMPIEESVKYYNGAKIVINIHRTTEALSDNKNTYRLQGKSINPRTYEISACGTLQLTDIREDLPSYYRPGLELETFTGPRELMGKIEYYLKREDERRRIALQGLIRTMRDHSYAARIQRLLMLLGY</sequence>
<dbReference type="HOGENOM" id="CLU_033615_0_0_9"/>
<dbReference type="Proteomes" id="UP000032633">
    <property type="component" value="Chromosome"/>
</dbReference>
<dbReference type="PATRIC" id="fig|1126833.4.peg.410"/>
<reference evidence="3" key="2">
    <citation type="submission" date="2015-03" db="EMBL/GenBank/DDBJ databases">
        <title>Genome sequence of Paenibacillus beijingensis strain DSM 24997T.</title>
        <authorList>
            <person name="Kwak Y."/>
            <person name="Shin J.-H."/>
        </authorList>
    </citation>
    <scope>NUCLEOTIDE SEQUENCE [LARGE SCALE GENOMIC DNA]</scope>
    <source>
        <strain evidence="3">DSM 24997</strain>
    </source>
</reference>